<dbReference type="Gene3D" id="3.30.70.1290">
    <property type="entry name" value="Transposase IS200-like"/>
    <property type="match status" value="1"/>
</dbReference>
<protein>
    <recommendedName>
        <fullName evidence="3">Transposase</fullName>
    </recommendedName>
</protein>
<evidence type="ECO:0008006" key="3">
    <source>
        <dbReference type="Google" id="ProtNLM"/>
    </source>
</evidence>
<name>A0A1S7LBZ3_MAGMO</name>
<dbReference type="GO" id="GO:0006313">
    <property type="term" value="P:DNA transposition"/>
    <property type="evidence" value="ECO:0007669"/>
    <property type="project" value="InterPro"/>
</dbReference>
<evidence type="ECO:0000256" key="1">
    <source>
        <dbReference type="SAM" id="MobiDB-lite"/>
    </source>
</evidence>
<dbReference type="AlphaFoldDB" id="A0A1S7LBZ3"/>
<reference evidence="2" key="1">
    <citation type="submission" date="2015-04" db="EMBL/GenBank/DDBJ databases">
        <authorList>
            <person name="Syromyatnikov M.Y."/>
            <person name="Popov V.N."/>
        </authorList>
    </citation>
    <scope>NUCLEOTIDE SEQUENCE</scope>
    <source>
        <strain evidence="2">MO-1</strain>
    </source>
</reference>
<dbReference type="GO" id="GO:0003677">
    <property type="term" value="F:DNA binding"/>
    <property type="evidence" value="ECO:0007669"/>
    <property type="project" value="InterPro"/>
</dbReference>
<evidence type="ECO:0000313" key="2">
    <source>
        <dbReference type="EMBL" id="CRH04290.1"/>
    </source>
</evidence>
<dbReference type="InterPro" id="IPR036515">
    <property type="entry name" value="Transposase_17_sf"/>
</dbReference>
<accession>A0A1S7LBZ3</accession>
<feature type="region of interest" description="Disordered" evidence="1">
    <location>
        <begin position="84"/>
        <end position="119"/>
    </location>
</feature>
<dbReference type="EMBL" id="LO017727">
    <property type="protein sequence ID" value="CRH04290.1"/>
    <property type="molecule type" value="Genomic_DNA"/>
</dbReference>
<gene>
    <name evidence="2" type="ORF">MAGMO_0074</name>
</gene>
<dbReference type="GO" id="GO:0004803">
    <property type="term" value="F:transposase activity"/>
    <property type="evidence" value="ECO:0007669"/>
    <property type="project" value="InterPro"/>
</dbReference>
<proteinExistence type="predicted"/>
<organism evidence="2">
    <name type="scientific">Magnetococcus massalia (strain MO-1)</name>
    <dbReference type="NCBI Taxonomy" id="451514"/>
    <lineage>
        <taxon>Bacteria</taxon>
        <taxon>Pseudomonadati</taxon>
        <taxon>Pseudomonadota</taxon>
        <taxon>Magnetococcia</taxon>
        <taxon>Magnetococcales</taxon>
        <taxon>Magnetococcaceae</taxon>
        <taxon>Magnetococcus</taxon>
    </lineage>
</organism>
<sequence length="119" mass="13207">MDEAHTVAALAYVVLNPVRARLVEQCDAWPWSSIHGYQDLSNGDGVIDRRAVTPYLEAVHELVSAGEEDMHFEILRRSESIGRPIGDDAFISHTEAFTGRKPRPGKRGPKQNPSKRGSI</sequence>
<feature type="compositionally biased region" description="Basic residues" evidence="1">
    <location>
        <begin position="100"/>
        <end position="109"/>
    </location>
</feature>